<evidence type="ECO:0000313" key="4">
    <source>
        <dbReference type="Proteomes" id="UP000234331"/>
    </source>
</evidence>
<dbReference type="CDD" id="cd06558">
    <property type="entry name" value="crotonase-like"/>
    <property type="match status" value="1"/>
</dbReference>
<proteinExistence type="inferred from homology"/>
<reference evidence="3 4" key="1">
    <citation type="submission" date="2017-06" db="EMBL/GenBank/DDBJ databases">
        <authorList>
            <person name="Kim H.J."/>
            <person name="Triplett B.A."/>
        </authorList>
    </citation>
    <scope>NUCLEOTIDE SEQUENCE [LARGE SCALE GENOMIC DNA]</scope>
    <source>
        <strain evidence="3">FRACA_ARgP5</strain>
    </source>
</reference>
<dbReference type="Pfam" id="PF00378">
    <property type="entry name" value="ECH_1"/>
    <property type="match status" value="1"/>
</dbReference>
<protein>
    <recommendedName>
        <fullName evidence="5">Enoyl-CoA hydratase</fullName>
    </recommendedName>
</protein>
<dbReference type="Proteomes" id="UP000234331">
    <property type="component" value="Unassembled WGS sequence"/>
</dbReference>
<dbReference type="PROSITE" id="PS00166">
    <property type="entry name" value="ENOYL_COA_HYDRATASE"/>
    <property type="match status" value="1"/>
</dbReference>
<dbReference type="SUPFAM" id="SSF52096">
    <property type="entry name" value="ClpP/crotonase"/>
    <property type="match status" value="1"/>
</dbReference>
<dbReference type="Gene3D" id="3.90.226.10">
    <property type="entry name" value="2-enoyl-CoA Hydratase, Chain A, domain 1"/>
    <property type="match status" value="1"/>
</dbReference>
<gene>
    <name evidence="3" type="ORF">FRACA_1460012</name>
</gene>
<evidence type="ECO:0008006" key="5">
    <source>
        <dbReference type="Google" id="ProtNLM"/>
    </source>
</evidence>
<sequence>MSGYSSILFSVDPNGVGTITFNRPDNFNGLNLIMAGELDRALTEAASRDDVRVLVLTGAGRSFCPGADVRGFSAAGGPGPGISPVTADNSLPKRLYEYPMPTVAAINGACAGAGLGFALACDLRISARRAVFRSAFMSVGVAGDMGIPWLLPRLVGEATAKRISLLDEKIDAEQALRYGLVHSVHDDDDFPTAVGALTARLAALPPLAARSLKRHYLAAQKTDFGTFIEIEMDRHHHLLETADAHEGFLAFSEGRAPHFRGA</sequence>
<accession>A0A2I2KLM9</accession>
<evidence type="ECO:0000313" key="3">
    <source>
        <dbReference type="EMBL" id="SNQ46575.1"/>
    </source>
</evidence>
<dbReference type="RefSeq" id="WP_101830572.1">
    <property type="nucleotide sequence ID" value="NZ_FZMO01000053.1"/>
</dbReference>
<dbReference type="InterPro" id="IPR029045">
    <property type="entry name" value="ClpP/crotonase-like_dom_sf"/>
</dbReference>
<dbReference type="Gene3D" id="1.10.12.10">
    <property type="entry name" value="Lyase 2-enoyl-coa Hydratase, Chain A, domain 2"/>
    <property type="match status" value="1"/>
</dbReference>
<dbReference type="InterPro" id="IPR018376">
    <property type="entry name" value="Enoyl-CoA_hyd/isom_CS"/>
</dbReference>
<dbReference type="InterPro" id="IPR014748">
    <property type="entry name" value="Enoyl-CoA_hydra_C"/>
</dbReference>
<dbReference type="AlphaFoldDB" id="A0A2I2KLM9"/>
<dbReference type="GO" id="GO:0003824">
    <property type="term" value="F:catalytic activity"/>
    <property type="evidence" value="ECO:0007669"/>
    <property type="project" value="InterPro"/>
</dbReference>
<dbReference type="PANTHER" id="PTHR43459">
    <property type="entry name" value="ENOYL-COA HYDRATASE"/>
    <property type="match status" value="1"/>
</dbReference>
<evidence type="ECO:0000256" key="2">
    <source>
        <dbReference type="RuleBase" id="RU003707"/>
    </source>
</evidence>
<organism evidence="3 4">
    <name type="scientific">Frankia canadensis</name>
    <dbReference type="NCBI Taxonomy" id="1836972"/>
    <lineage>
        <taxon>Bacteria</taxon>
        <taxon>Bacillati</taxon>
        <taxon>Actinomycetota</taxon>
        <taxon>Actinomycetes</taxon>
        <taxon>Frankiales</taxon>
        <taxon>Frankiaceae</taxon>
        <taxon>Frankia</taxon>
    </lineage>
</organism>
<dbReference type="OrthoDB" id="7209855at2"/>
<name>A0A2I2KLM9_9ACTN</name>
<evidence type="ECO:0000256" key="1">
    <source>
        <dbReference type="ARBA" id="ARBA00005254"/>
    </source>
</evidence>
<comment type="similarity">
    <text evidence="1 2">Belongs to the enoyl-CoA hydratase/isomerase family.</text>
</comment>
<keyword evidence="4" id="KW-1185">Reference proteome</keyword>
<dbReference type="PANTHER" id="PTHR43459:SF1">
    <property type="entry name" value="EG:BACN32G11.4 PROTEIN"/>
    <property type="match status" value="1"/>
</dbReference>
<dbReference type="EMBL" id="FZMO01000053">
    <property type="protein sequence ID" value="SNQ46575.1"/>
    <property type="molecule type" value="Genomic_DNA"/>
</dbReference>
<dbReference type="InterPro" id="IPR001753">
    <property type="entry name" value="Enoyl-CoA_hydra/iso"/>
</dbReference>